<accession>A0A392V141</accession>
<protein>
    <submittedName>
        <fullName evidence="2">Uncharacterized protein</fullName>
    </submittedName>
</protein>
<evidence type="ECO:0000256" key="1">
    <source>
        <dbReference type="SAM" id="MobiDB-lite"/>
    </source>
</evidence>
<dbReference type="AlphaFoldDB" id="A0A392V141"/>
<dbReference type="EMBL" id="LXQA010988299">
    <property type="protein sequence ID" value="MCI80120.1"/>
    <property type="molecule type" value="Genomic_DNA"/>
</dbReference>
<evidence type="ECO:0000313" key="3">
    <source>
        <dbReference type="Proteomes" id="UP000265520"/>
    </source>
</evidence>
<feature type="non-terminal residue" evidence="2">
    <location>
        <position position="53"/>
    </location>
</feature>
<keyword evidence="3" id="KW-1185">Reference proteome</keyword>
<comment type="caution">
    <text evidence="2">The sequence shown here is derived from an EMBL/GenBank/DDBJ whole genome shotgun (WGS) entry which is preliminary data.</text>
</comment>
<feature type="region of interest" description="Disordered" evidence="1">
    <location>
        <begin position="1"/>
        <end position="32"/>
    </location>
</feature>
<feature type="compositionally biased region" description="Basic and acidic residues" evidence="1">
    <location>
        <begin position="12"/>
        <end position="22"/>
    </location>
</feature>
<dbReference type="Proteomes" id="UP000265520">
    <property type="component" value="Unassembled WGS sequence"/>
</dbReference>
<evidence type="ECO:0000313" key="2">
    <source>
        <dbReference type="EMBL" id="MCI80120.1"/>
    </source>
</evidence>
<sequence>MVHGSIPTEGKNFTRDESREDGDVAVSGSPREEVRAVTVGIYHTPAKDDSNLS</sequence>
<organism evidence="2 3">
    <name type="scientific">Trifolium medium</name>
    <dbReference type="NCBI Taxonomy" id="97028"/>
    <lineage>
        <taxon>Eukaryota</taxon>
        <taxon>Viridiplantae</taxon>
        <taxon>Streptophyta</taxon>
        <taxon>Embryophyta</taxon>
        <taxon>Tracheophyta</taxon>
        <taxon>Spermatophyta</taxon>
        <taxon>Magnoliopsida</taxon>
        <taxon>eudicotyledons</taxon>
        <taxon>Gunneridae</taxon>
        <taxon>Pentapetalae</taxon>
        <taxon>rosids</taxon>
        <taxon>fabids</taxon>
        <taxon>Fabales</taxon>
        <taxon>Fabaceae</taxon>
        <taxon>Papilionoideae</taxon>
        <taxon>50 kb inversion clade</taxon>
        <taxon>NPAAA clade</taxon>
        <taxon>Hologalegina</taxon>
        <taxon>IRL clade</taxon>
        <taxon>Trifolieae</taxon>
        <taxon>Trifolium</taxon>
    </lineage>
</organism>
<name>A0A392V141_9FABA</name>
<proteinExistence type="predicted"/>
<reference evidence="2 3" key="1">
    <citation type="journal article" date="2018" name="Front. Plant Sci.">
        <title>Red Clover (Trifolium pratense) and Zigzag Clover (T. medium) - A Picture of Genomic Similarities and Differences.</title>
        <authorList>
            <person name="Dluhosova J."/>
            <person name="Istvanek J."/>
            <person name="Nedelnik J."/>
            <person name="Repkova J."/>
        </authorList>
    </citation>
    <scope>NUCLEOTIDE SEQUENCE [LARGE SCALE GENOMIC DNA]</scope>
    <source>
        <strain evidence="3">cv. 10/8</strain>
        <tissue evidence="2">Leaf</tissue>
    </source>
</reference>